<protein>
    <submittedName>
        <fullName evidence="1">Uncharacterized protein</fullName>
    </submittedName>
</protein>
<dbReference type="EMBL" id="BDGU01000163">
    <property type="protein sequence ID" value="GAW03893.1"/>
    <property type="molecule type" value="Genomic_DNA"/>
</dbReference>
<keyword evidence="2" id="KW-1185">Reference proteome</keyword>
<name>A0A1Q3E9I5_LENED</name>
<reference evidence="1 2" key="2">
    <citation type="submission" date="2017-02" db="EMBL/GenBank/DDBJ databases">
        <title>A genome survey and senescence transcriptome analysis in Lentinula edodes.</title>
        <authorList>
            <person name="Sakamoto Y."/>
            <person name="Nakade K."/>
            <person name="Sato S."/>
            <person name="Yoshida Y."/>
            <person name="Miyazaki K."/>
            <person name="Natsume S."/>
            <person name="Konno N."/>
        </authorList>
    </citation>
    <scope>NUCLEOTIDE SEQUENCE [LARGE SCALE GENOMIC DNA]</scope>
    <source>
        <strain evidence="1 2">NBRC 111202</strain>
    </source>
</reference>
<proteinExistence type="predicted"/>
<evidence type="ECO:0000313" key="1">
    <source>
        <dbReference type="EMBL" id="GAW03893.1"/>
    </source>
</evidence>
<evidence type="ECO:0000313" key="2">
    <source>
        <dbReference type="Proteomes" id="UP000188533"/>
    </source>
</evidence>
<comment type="caution">
    <text evidence="1">The sequence shown here is derived from an EMBL/GenBank/DDBJ whole genome shotgun (WGS) entry which is preliminary data.</text>
</comment>
<reference evidence="1 2" key="1">
    <citation type="submission" date="2016-08" db="EMBL/GenBank/DDBJ databases">
        <authorList>
            <consortium name="Lentinula edodes genome sequencing consortium"/>
            <person name="Sakamoto Y."/>
            <person name="Nakade K."/>
            <person name="Sato S."/>
            <person name="Yoshida Y."/>
            <person name="Miyazaki K."/>
            <person name="Natsume S."/>
            <person name="Konno N."/>
        </authorList>
    </citation>
    <scope>NUCLEOTIDE SEQUENCE [LARGE SCALE GENOMIC DNA]</scope>
    <source>
        <strain evidence="1 2">NBRC 111202</strain>
    </source>
</reference>
<dbReference type="AlphaFoldDB" id="A0A1Q3E9I5"/>
<gene>
    <name evidence="1" type="ORF">LENED_005647</name>
</gene>
<accession>A0A1Q3E9I5</accession>
<sequence>MRSHASYASLGLSRARVCPGIPLSMPLVFDASPGRWVGENSLILGRGSKGREVYCSVFGTTTKYSTAHQPISHRQYLFQLRPHSPLPPAVHNLCAIF</sequence>
<organism evidence="1 2">
    <name type="scientific">Lentinula edodes</name>
    <name type="common">Shiitake mushroom</name>
    <name type="synonym">Lentinus edodes</name>
    <dbReference type="NCBI Taxonomy" id="5353"/>
    <lineage>
        <taxon>Eukaryota</taxon>
        <taxon>Fungi</taxon>
        <taxon>Dikarya</taxon>
        <taxon>Basidiomycota</taxon>
        <taxon>Agaricomycotina</taxon>
        <taxon>Agaricomycetes</taxon>
        <taxon>Agaricomycetidae</taxon>
        <taxon>Agaricales</taxon>
        <taxon>Marasmiineae</taxon>
        <taxon>Omphalotaceae</taxon>
        <taxon>Lentinula</taxon>
    </lineage>
</organism>
<dbReference type="Proteomes" id="UP000188533">
    <property type="component" value="Unassembled WGS sequence"/>
</dbReference>